<feature type="compositionally biased region" description="Low complexity" evidence="1">
    <location>
        <begin position="486"/>
        <end position="495"/>
    </location>
</feature>
<feature type="compositionally biased region" description="Basic and acidic residues" evidence="1">
    <location>
        <begin position="472"/>
        <end position="485"/>
    </location>
</feature>
<dbReference type="Gene3D" id="3.30.750.140">
    <property type="match status" value="1"/>
</dbReference>
<dbReference type="EMBL" id="JBHMCA010000068">
    <property type="protein sequence ID" value="MFB9449673.1"/>
    <property type="molecule type" value="Genomic_DNA"/>
</dbReference>
<feature type="compositionally biased region" description="Gly residues" evidence="1">
    <location>
        <begin position="277"/>
        <end position="287"/>
    </location>
</feature>
<reference evidence="3 4" key="1">
    <citation type="submission" date="2024-09" db="EMBL/GenBank/DDBJ databases">
        <authorList>
            <person name="Sun Q."/>
            <person name="Mori K."/>
        </authorList>
    </citation>
    <scope>NUCLEOTIDE SEQUENCE [LARGE SCALE GENOMIC DNA]</scope>
    <source>
        <strain evidence="3 4">JCM 3307</strain>
    </source>
</reference>
<dbReference type="Pfam" id="PF02120">
    <property type="entry name" value="Flg_hook"/>
    <property type="match status" value="1"/>
</dbReference>
<evidence type="ECO:0000313" key="4">
    <source>
        <dbReference type="Proteomes" id="UP001589608"/>
    </source>
</evidence>
<dbReference type="CDD" id="cd17470">
    <property type="entry name" value="T3SS_Flik_C"/>
    <property type="match status" value="1"/>
</dbReference>
<keyword evidence="3" id="KW-0969">Cilium</keyword>
<feature type="region of interest" description="Disordered" evidence="1">
    <location>
        <begin position="235"/>
        <end position="287"/>
    </location>
</feature>
<keyword evidence="4" id="KW-1185">Reference proteome</keyword>
<protein>
    <submittedName>
        <fullName evidence="3">Flagellar hook-length control protein FliK</fullName>
    </submittedName>
</protein>
<sequence length="508" mass="48831">MAPTSKPTPTTPMEEALTAAKQALAEALRTSAAPPTTVNTTPPRVLAQPTAVSFANVPATAVAAKDVAANDAPAEDVAVVAEAGAVPRAPATTVPIPAGPTARPATAGGPDPSASTAPARSADTPVVDEPAGPPSPRGPEVAVKATGEAQPLPAADVAPATPVPTTPVTADAAAPVTAGAAVHHPHVDPPPDPVVAVAGVEVVRAEGDGLKADRLAAQPTSADRLDVRGGDVVDHRVDAAPGGGWLANSGSGSGGLDGGRDSRSADPGSQGSQSSGETGGDGAGALGSAGFSAPAGLGFAALLGGDKGGALGSVGVRDSGAGRAGYTGGGGGSGVVSAVGVGGPAGLAGSAGAGIDGSGLPGAGQGAWASVAPQLLSVLSPLRKGTDGVHRMTLRLEPDELGPVSIVAEVRDGSISVQLRADHEAGQAALQAALPELQQDLSSAGFAECALELHQDAALAGNGSQQFSGRQAEGRSQRRAPERVESGAAVAASGSDQPAGDGLLDVRL</sequence>
<organism evidence="3 4">
    <name type="scientific">Dactylosporangium vinaceum</name>
    <dbReference type="NCBI Taxonomy" id="53362"/>
    <lineage>
        <taxon>Bacteria</taxon>
        <taxon>Bacillati</taxon>
        <taxon>Actinomycetota</taxon>
        <taxon>Actinomycetes</taxon>
        <taxon>Micromonosporales</taxon>
        <taxon>Micromonosporaceae</taxon>
        <taxon>Dactylosporangium</taxon>
    </lineage>
</organism>
<dbReference type="InterPro" id="IPR038610">
    <property type="entry name" value="FliK-like_C_sf"/>
</dbReference>
<keyword evidence="3" id="KW-0966">Cell projection</keyword>
<feature type="region of interest" description="Disordered" evidence="1">
    <location>
        <begin position="462"/>
        <end position="508"/>
    </location>
</feature>
<feature type="domain" description="Flagellar hook-length control protein-like C-terminal" evidence="2">
    <location>
        <begin position="386"/>
        <end position="448"/>
    </location>
</feature>
<feature type="compositionally biased region" description="Low complexity" evidence="1">
    <location>
        <begin position="99"/>
        <end position="110"/>
    </location>
</feature>
<evidence type="ECO:0000256" key="1">
    <source>
        <dbReference type="SAM" id="MobiDB-lite"/>
    </source>
</evidence>
<accession>A0ABV5MM79</accession>
<feature type="compositionally biased region" description="Gly residues" evidence="1">
    <location>
        <begin position="241"/>
        <end position="257"/>
    </location>
</feature>
<comment type="caution">
    <text evidence="3">The sequence shown here is derived from an EMBL/GenBank/DDBJ whole genome shotgun (WGS) entry which is preliminary data.</text>
</comment>
<gene>
    <name evidence="3" type="ORF">ACFFTR_41895</name>
</gene>
<dbReference type="InterPro" id="IPR021136">
    <property type="entry name" value="Flagellar_hook_control-like_C"/>
</dbReference>
<proteinExistence type="predicted"/>
<name>A0ABV5MM79_9ACTN</name>
<keyword evidence="3" id="KW-0282">Flagellum</keyword>
<dbReference type="RefSeq" id="WP_223098159.1">
    <property type="nucleotide sequence ID" value="NZ_CP061913.1"/>
</dbReference>
<evidence type="ECO:0000259" key="2">
    <source>
        <dbReference type="Pfam" id="PF02120"/>
    </source>
</evidence>
<dbReference type="Proteomes" id="UP001589608">
    <property type="component" value="Unassembled WGS sequence"/>
</dbReference>
<evidence type="ECO:0000313" key="3">
    <source>
        <dbReference type="EMBL" id="MFB9449673.1"/>
    </source>
</evidence>
<feature type="region of interest" description="Disordered" evidence="1">
    <location>
        <begin position="90"/>
        <end position="142"/>
    </location>
</feature>